<feature type="transmembrane region" description="Helical" evidence="2">
    <location>
        <begin position="362"/>
        <end position="385"/>
    </location>
</feature>
<dbReference type="Proteomes" id="UP000646244">
    <property type="component" value="Unassembled WGS sequence"/>
</dbReference>
<name>A0A918TC79_STRCJ</name>
<dbReference type="AlphaFoldDB" id="A0A918TC79"/>
<reference evidence="3" key="2">
    <citation type="submission" date="2020-09" db="EMBL/GenBank/DDBJ databases">
        <authorList>
            <person name="Sun Q."/>
            <person name="Ohkuma M."/>
        </authorList>
    </citation>
    <scope>NUCLEOTIDE SEQUENCE</scope>
    <source>
        <strain evidence="3">JCM 4633</strain>
    </source>
</reference>
<proteinExistence type="predicted"/>
<feature type="region of interest" description="Disordered" evidence="1">
    <location>
        <begin position="1"/>
        <end position="33"/>
    </location>
</feature>
<evidence type="ECO:0000313" key="4">
    <source>
        <dbReference type="Proteomes" id="UP000646244"/>
    </source>
</evidence>
<reference evidence="3" key="1">
    <citation type="journal article" date="2014" name="Int. J. Syst. Evol. Microbiol.">
        <title>Complete genome sequence of Corynebacterium casei LMG S-19264T (=DSM 44701T), isolated from a smear-ripened cheese.</title>
        <authorList>
            <consortium name="US DOE Joint Genome Institute (JGI-PGF)"/>
            <person name="Walter F."/>
            <person name="Albersmeier A."/>
            <person name="Kalinowski J."/>
            <person name="Ruckert C."/>
        </authorList>
    </citation>
    <scope>NUCLEOTIDE SEQUENCE</scope>
    <source>
        <strain evidence="3">JCM 4633</strain>
    </source>
</reference>
<sequence>MSLPSASRTGEAGPAPGRRPAPADRTGEPALVPGTELVGEFEDSGYREPPQLVCRPDGQLVRLPTLLYQVVRALDARRQGRDDRSPPDREPVMARVAAELSRETGRQFTTEHVAFLIDEKLAPLGVTSHSDGSPPPPTPGSDPFLAFRYRMAVLPERITWIVSGLFAWLFRPVLVVLTVGAFLAGEAWLWTTQETGAALQDVLTSPANILLVVLLAIASCAFHEFGHGAACRYGGVRPGAMGCGIYLVWPAFYTDITHSYRLGRAGRIRADLGGVYFNALFVLGLLALYGATGFGPLLVAILSVNLEIIQQLLPTLRFDGYYIVADLVGIPDLFTYIAPILKRVLLRQPQDDRLRSLKRWPQIVVAVWVMCLVPVLVLQLGMLVLNLPQLLRADWQKVNLLIENAGASGNYALGMTSACLQILLLALPLAGITLVLAGLSRSLIRFAFRRKSAGGDDRTVRSVSSV</sequence>
<keyword evidence="2" id="KW-0812">Transmembrane</keyword>
<feature type="transmembrane region" description="Helical" evidence="2">
    <location>
        <begin position="275"/>
        <end position="301"/>
    </location>
</feature>
<feature type="compositionally biased region" description="Low complexity" evidence="1">
    <location>
        <begin position="8"/>
        <end position="20"/>
    </location>
</feature>
<comment type="caution">
    <text evidence="3">The sequence shown here is derived from an EMBL/GenBank/DDBJ whole genome shotgun (WGS) entry which is preliminary data.</text>
</comment>
<accession>A0A918TC79</accession>
<evidence type="ECO:0000313" key="3">
    <source>
        <dbReference type="EMBL" id="GHC40829.1"/>
    </source>
</evidence>
<evidence type="ECO:0000256" key="2">
    <source>
        <dbReference type="SAM" id="Phobius"/>
    </source>
</evidence>
<evidence type="ECO:0000256" key="1">
    <source>
        <dbReference type="SAM" id="MobiDB-lite"/>
    </source>
</evidence>
<dbReference type="RefSeq" id="WP_190108731.1">
    <property type="nucleotide sequence ID" value="NZ_BMVB01000003.1"/>
</dbReference>
<dbReference type="EMBL" id="BMVB01000003">
    <property type="protein sequence ID" value="GHC40829.1"/>
    <property type="molecule type" value="Genomic_DNA"/>
</dbReference>
<feature type="transmembrane region" description="Helical" evidence="2">
    <location>
        <begin position="158"/>
        <end position="183"/>
    </location>
</feature>
<keyword evidence="2" id="KW-0472">Membrane</keyword>
<feature type="transmembrane region" description="Helical" evidence="2">
    <location>
        <begin position="420"/>
        <end position="440"/>
    </location>
</feature>
<protein>
    <recommendedName>
        <fullName evidence="5">Peptide zinc metalloprotease protein</fullName>
    </recommendedName>
</protein>
<feature type="transmembrane region" description="Helical" evidence="2">
    <location>
        <begin position="203"/>
        <end position="222"/>
    </location>
</feature>
<keyword evidence="2" id="KW-1133">Transmembrane helix</keyword>
<organism evidence="3 4">
    <name type="scientific">Streptomyces cinnamoneus</name>
    <name type="common">Streptoverticillium cinnamoneum</name>
    <dbReference type="NCBI Taxonomy" id="53446"/>
    <lineage>
        <taxon>Bacteria</taxon>
        <taxon>Bacillati</taxon>
        <taxon>Actinomycetota</taxon>
        <taxon>Actinomycetes</taxon>
        <taxon>Kitasatosporales</taxon>
        <taxon>Streptomycetaceae</taxon>
        <taxon>Streptomyces</taxon>
        <taxon>Streptomyces cinnamoneus group</taxon>
    </lineage>
</organism>
<evidence type="ECO:0008006" key="5">
    <source>
        <dbReference type="Google" id="ProtNLM"/>
    </source>
</evidence>
<gene>
    <name evidence="3" type="ORF">GCM10010507_13870</name>
</gene>